<gene>
    <name evidence="1" type="ORF">C1Y40_01317</name>
</gene>
<accession>A0A2S8BP61</accession>
<evidence type="ECO:0000313" key="1">
    <source>
        <dbReference type="EMBL" id="PQM48462.1"/>
    </source>
</evidence>
<dbReference type="Proteomes" id="UP000238296">
    <property type="component" value="Unassembled WGS sequence"/>
</dbReference>
<comment type="caution">
    <text evidence="1">The sequence shown here is derived from an EMBL/GenBank/DDBJ whole genome shotgun (WGS) entry which is preliminary data.</text>
</comment>
<protein>
    <submittedName>
        <fullName evidence="1">Uncharacterized protein</fullName>
    </submittedName>
</protein>
<reference evidence="1 2" key="1">
    <citation type="journal article" date="2017" name="Int. J. Syst. Evol. Microbiol.">
        <title>Mycobacterium talmoniae sp. nov., a slowly growing mycobacterium isolated from human respiratory samples.</title>
        <authorList>
            <person name="Davidson R.M."/>
            <person name="DeGroote M.A."/>
            <person name="Marola J.L."/>
            <person name="Buss S."/>
            <person name="Jones V."/>
            <person name="McNeil M.R."/>
            <person name="Freifeld A.G."/>
            <person name="Elaine Epperson L."/>
            <person name="Hasan N.A."/>
            <person name="Jackson M."/>
            <person name="Iwen P.C."/>
            <person name="Salfinger M."/>
            <person name="Strong M."/>
        </authorList>
    </citation>
    <scope>NUCLEOTIDE SEQUENCE [LARGE SCALE GENOMIC DNA]</scope>
    <source>
        <strain evidence="1 2">ATCC BAA-2683</strain>
    </source>
</reference>
<proteinExistence type="predicted"/>
<name>A0A2S8BP61_9MYCO</name>
<evidence type="ECO:0000313" key="2">
    <source>
        <dbReference type="Proteomes" id="UP000238296"/>
    </source>
</evidence>
<organism evidence="1 2">
    <name type="scientific">Mycobacterium talmoniae</name>
    <dbReference type="NCBI Taxonomy" id="1858794"/>
    <lineage>
        <taxon>Bacteria</taxon>
        <taxon>Bacillati</taxon>
        <taxon>Actinomycetota</taxon>
        <taxon>Actinomycetes</taxon>
        <taxon>Mycobacteriales</taxon>
        <taxon>Mycobacteriaceae</taxon>
        <taxon>Mycobacterium</taxon>
    </lineage>
</organism>
<dbReference type="AlphaFoldDB" id="A0A2S8BP61"/>
<dbReference type="EMBL" id="PPEA01000189">
    <property type="protein sequence ID" value="PQM48462.1"/>
    <property type="molecule type" value="Genomic_DNA"/>
</dbReference>
<sequence length="39" mass="3877">MAAIAGVFCPRMLVATRVASWVRLAAISGGGTVAENAAS</sequence>